<evidence type="ECO:0000313" key="4">
    <source>
        <dbReference type="Proteomes" id="UP001140453"/>
    </source>
</evidence>
<feature type="transmembrane region" description="Helical" evidence="2">
    <location>
        <begin position="1038"/>
        <end position="1060"/>
    </location>
</feature>
<keyword evidence="2" id="KW-0472">Membrane</keyword>
<evidence type="ECO:0000256" key="2">
    <source>
        <dbReference type="SAM" id="Phobius"/>
    </source>
</evidence>
<keyword evidence="2" id="KW-0812">Transmembrane</keyword>
<proteinExistence type="predicted"/>
<dbReference type="Gene3D" id="1.20.58.340">
    <property type="entry name" value="Magnesium transport protein CorA, transmembrane region"/>
    <property type="match status" value="1"/>
</dbReference>
<keyword evidence="2" id="KW-1133">Transmembrane helix</keyword>
<organism evidence="3 4">
    <name type="scientific">Gnomoniopsis smithogilvyi</name>
    <dbReference type="NCBI Taxonomy" id="1191159"/>
    <lineage>
        <taxon>Eukaryota</taxon>
        <taxon>Fungi</taxon>
        <taxon>Dikarya</taxon>
        <taxon>Ascomycota</taxon>
        <taxon>Pezizomycotina</taxon>
        <taxon>Sordariomycetes</taxon>
        <taxon>Sordariomycetidae</taxon>
        <taxon>Diaporthales</taxon>
        <taxon>Gnomoniaceae</taxon>
        <taxon>Gnomoniopsis</taxon>
    </lineage>
</organism>
<reference evidence="3" key="1">
    <citation type="submission" date="2022-10" db="EMBL/GenBank/DDBJ databases">
        <title>Tapping the CABI collections for fungal endophytes: first genome assemblies for Collariella, Neodidymelliopsis, Ascochyta clinopodiicola, Didymella pomorum, Didymosphaeria variabile, Neocosmospora piperis and Neocucurbitaria cava.</title>
        <authorList>
            <person name="Hill R."/>
        </authorList>
    </citation>
    <scope>NUCLEOTIDE SEQUENCE</scope>
    <source>
        <strain evidence="3">IMI 355082</strain>
    </source>
</reference>
<dbReference type="OrthoDB" id="5361176at2759"/>
<dbReference type="EMBL" id="JAPEVB010000005">
    <property type="protein sequence ID" value="KAJ4387730.1"/>
    <property type="molecule type" value="Genomic_DNA"/>
</dbReference>
<comment type="caution">
    <text evidence="3">The sequence shown here is derived from an EMBL/GenBank/DDBJ whole genome shotgun (WGS) entry which is preliminary data.</text>
</comment>
<feature type="region of interest" description="Disordered" evidence="1">
    <location>
        <begin position="134"/>
        <end position="176"/>
    </location>
</feature>
<protein>
    <submittedName>
        <fullName evidence="3">Uncharacterized protein</fullName>
    </submittedName>
</protein>
<gene>
    <name evidence="3" type="ORF">N0V93_008329</name>
</gene>
<accession>A0A9W8YPU7</accession>
<feature type="transmembrane region" description="Helical" evidence="2">
    <location>
        <begin position="1237"/>
        <end position="1261"/>
    </location>
</feature>
<evidence type="ECO:0000313" key="3">
    <source>
        <dbReference type="EMBL" id="KAJ4387730.1"/>
    </source>
</evidence>
<evidence type="ECO:0000256" key="1">
    <source>
        <dbReference type="SAM" id="MobiDB-lite"/>
    </source>
</evidence>
<feature type="region of interest" description="Disordered" evidence="1">
    <location>
        <begin position="1119"/>
        <end position="1138"/>
    </location>
</feature>
<dbReference type="Proteomes" id="UP001140453">
    <property type="component" value="Unassembled WGS sequence"/>
</dbReference>
<keyword evidence="4" id="KW-1185">Reference proteome</keyword>
<sequence length="1288" mass="146438">MNEAIEGSTHKKAGDEFESNSIIAVTGLFLNGSATQFNAEGRLQRSITLSGKAPSTSHSSADFAQFTAAFKLMHLPRSKAHFRNFLISSEDVDVDNILKAAKKDATPPFDLSTISLDEVPLQTSTTGATEFTSRNATLGDEKSMHQENGSEKIGGAEGPRLPTASRTIGFPSSVPAKSSPESHIEFVTWRHLEHILGVCAIPLVTPRLWEDPFKVEIPENMPGDVVPIALTCGDLSGHRICHSASFFAFEFLIETAKKLQRICSNYSDVKPVLDRIQVVCKGHLAWLCQAELTEEGVFAANYKVAGRIWWNIAASNTWMPDDSLTDTPFQIIKAAHYYAVFSEIDLAQTLVDRVQNGVLCSLAKFDPRHKLVWPHREEKGVNVFRLDDQVWIWTAIKAAHDTEPSLWRFPGRNKNTVIMANGQPVSETKFEDDAAIILTHSAFHDLWENTIASQRHHEHNQEATWENALRYALAVVVGSRNRSLNNKIPKDLVMDSIEVLLRSAGSNAFFPGELEVTTKKPVLFGTERDRDYYFHASFEIPYVLLTNSHRINSLCESSYPSKLAETEAYTRDSRVTHESNQQAMEVIELAIAQPKHQPQLESVQRPITVPTRQAGDSRMKKTLPFSNIIDTSSVVEIEEEWLFNYPTFFSKHIRPYIYSVVDAFYLKDWVKEGGVIDQAAKMHVSYRATGQDTLDLESKESQCPTSFIVDIPKKKYREKRQTRTLSFRETQGPMRKNNKELWDYLKLQRTEKGAKKRLIQLSSPNALTALLCFLATPDDLKEDLSQFFDRHFEYVQYFQDGPFLILNRWKTEIHLSFYALADADVMDKPGRAIPKRSTCIYAFPGNENLEIRRYAVGLIFDGDFFDRYWTCHYITNAPDTPRKELEGTLPQSVATKQHFQQRRYIEIFIVLSTLELILASSHKILDQVQNSDYASRAAQWENIEPILARLEEEISSTLNTISRWENRERDRGRGEQPHWSRNDERKYRKWLNIGNRSAAVRIAELRDLQNKIKLLEMFIEKNLNWSRESLTFRSNENIIAFTYVTVIFLPLGFAVSIFSMSDSPPGANLGSMVICSVVALALTVLLLLNARGLMEIASAVSGRANQYSTARMKTSLIVPKDRDESDPENSHIESGGLKKTPKLQTSSWHLWFWFSHLLVELPARRILRAFRAFPNAYMSQLTNSMQKIPEEGTGRQQGTQESCGSVPFPMDRHDELYISQTTGKTLWTRIARVMTGFVMLLLFLPVFVPFWLGRIILYNILDALRLMGGQSKEIFLEIIAILETNSVM</sequence>
<feature type="compositionally biased region" description="Basic and acidic residues" evidence="1">
    <location>
        <begin position="139"/>
        <end position="150"/>
    </location>
</feature>
<feature type="transmembrane region" description="Helical" evidence="2">
    <location>
        <begin position="1066"/>
        <end position="1088"/>
    </location>
</feature>
<feature type="compositionally biased region" description="Basic and acidic residues" evidence="1">
    <location>
        <begin position="1119"/>
        <end position="1131"/>
    </location>
</feature>
<name>A0A9W8YPU7_9PEZI</name>